<dbReference type="PANTHER" id="PTHR42716">
    <property type="entry name" value="L-ASPARTATE OXIDASE"/>
    <property type="match status" value="1"/>
</dbReference>
<evidence type="ECO:0000256" key="8">
    <source>
        <dbReference type="ARBA" id="ARBA00022827"/>
    </source>
</evidence>
<sequence length="441" mass="49265">MKNDNFIKTNTVIVGSGVAGLFAALCLPKEQDVLVITKENLDDCDSFLAQGGVCVLKDINDFDCYFEDTMKAGHYENNPESVRVMIESSQDVIGTLIDLGVKFDTDGDGEYDYTREGAHRRNRILHHKDETGKEITATLLDIAKTKTNITFVTRTTMIDLIEKDNVCYGIVCYDEYGEKGAILADNVILATGGIGGLFKNSTNYPHITGDSFALALKHGIELQNMNYIQIHPTTLYSKKEGRRFLISESVRGEGAVLLNENGERFTDELQPRDVVTNAIVEEMKKFGTDHVYLNLPTMTSEEAKKRFPNIFEACMEEGYDMTKDNVPVTPAQHYMMGGVKTDTNGVTSMKNLYAVGETACNGVHGKNRLASNSLLESLVFAKRAADTIANDTSVKPSDVPEVDLEKYTSKEEIQKEFKHIIMDEIKRKDPDFYAKWCNDED</sequence>
<reference evidence="13 14" key="1">
    <citation type="submission" date="2017-02" db="EMBL/GenBank/DDBJ databases">
        <authorList>
            <person name="Peterson S.W."/>
        </authorList>
    </citation>
    <scope>NUCLEOTIDE SEQUENCE [LARGE SCALE GENOMIC DNA]</scope>
    <source>
        <strain evidence="13 14">ATCC 51222</strain>
    </source>
</reference>
<proteinExistence type="inferred from homology"/>
<accession>A0A1T4LY79</accession>
<dbReference type="EMBL" id="FUWW01000010">
    <property type="protein sequence ID" value="SJZ59680.1"/>
    <property type="molecule type" value="Genomic_DNA"/>
</dbReference>
<keyword evidence="9" id="KW-0560">Oxidoreductase</keyword>
<dbReference type="UniPathway" id="UPA00253">
    <property type="reaction ID" value="UER00326"/>
</dbReference>
<dbReference type="OrthoDB" id="9806724at2"/>
<gene>
    <name evidence="13" type="ORF">SAMN02745114_01057</name>
</gene>
<evidence type="ECO:0000313" key="13">
    <source>
        <dbReference type="EMBL" id="SJZ59680.1"/>
    </source>
</evidence>
<dbReference type="AlphaFoldDB" id="A0A1T4LY79"/>
<dbReference type="SUPFAM" id="SSF51905">
    <property type="entry name" value="FAD/NAD(P)-binding domain"/>
    <property type="match status" value="1"/>
</dbReference>
<evidence type="ECO:0000256" key="4">
    <source>
        <dbReference type="ARBA" id="ARBA00012173"/>
    </source>
</evidence>
<evidence type="ECO:0000313" key="14">
    <source>
        <dbReference type="Proteomes" id="UP000190657"/>
    </source>
</evidence>
<evidence type="ECO:0000259" key="12">
    <source>
        <dbReference type="Pfam" id="PF00890"/>
    </source>
</evidence>
<dbReference type="Gene3D" id="3.50.50.60">
    <property type="entry name" value="FAD/NAD(P)-binding domain"/>
    <property type="match status" value="1"/>
</dbReference>
<dbReference type="GO" id="GO:0008734">
    <property type="term" value="F:L-aspartate oxidase activity"/>
    <property type="evidence" value="ECO:0007669"/>
    <property type="project" value="UniProtKB-EC"/>
</dbReference>
<dbReference type="NCBIfam" id="NF004820">
    <property type="entry name" value="PRK06175.1"/>
    <property type="match status" value="1"/>
</dbReference>
<dbReference type="STRING" id="290054.SAMN02745114_01057"/>
<evidence type="ECO:0000256" key="2">
    <source>
        <dbReference type="ARBA" id="ARBA00004950"/>
    </source>
</evidence>
<comment type="catalytic activity">
    <reaction evidence="11">
        <text>L-aspartate + O2 = iminosuccinate + H2O2</text>
        <dbReference type="Rhea" id="RHEA:25876"/>
        <dbReference type="ChEBI" id="CHEBI:15379"/>
        <dbReference type="ChEBI" id="CHEBI:16240"/>
        <dbReference type="ChEBI" id="CHEBI:29991"/>
        <dbReference type="ChEBI" id="CHEBI:77875"/>
        <dbReference type="EC" id="1.4.3.16"/>
    </reaction>
    <physiologicalReaction direction="left-to-right" evidence="11">
        <dbReference type="Rhea" id="RHEA:25877"/>
    </physiologicalReaction>
</comment>
<dbReference type="InterPro" id="IPR003953">
    <property type="entry name" value="FAD-dep_OxRdtase_2_FAD-bd"/>
</dbReference>
<dbReference type="EC" id="1.4.3.16" evidence="4"/>
<dbReference type="PANTHER" id="PTHR42716:SF2">
    <property type="entry name" value="L-ASPARTATE OXIDASE, CHLOROPLASTIC"/>
    <property type="match status" value="1"/>
</dbReference>
<dbReference type="Gene3D" id="3.90.700.10">
    <property type="entry name" value="Succinate dehydrogenase/fumarate reductase flavoprotein, catalytic domain"/>
    <property type="match status" value="1"/>
</dbReference>
<keyword evidence="14" id="KW-1185">Reference proteome</keyword>
<name>A0A1T4LY79_9FIRM</name>
<dbReference type="SUPFAM" id="SSF56425">
    <property type="entry name" value="Succinate dehydrogenase/fumarate reductase flavoprotein, catalytic domain"/>
    <property type="match status" value="1"/>
</dbReference>
<evidence type="ECO:0000256" key="10">
    <source>
        <dbReference type="ARBA" id="ARBA00030386"/>
    </source>
</evidence>
<evidence type="ECO:0000256" key="9">
    <source>
        <dbReference type="ARBA" id="ARBA00023002"/>
    </source>
</evidence>
<dbReference type="Proteomes" id="UP000190657">
    <property type="component" value="Unassembled WGS sequence"/>
</dbReference>
<dbReference type="InterPro" id="IPR027477">
    <property type="entry name" value="Succ_DH/fumarate_Rdtase_cat_sf"/>
</dbReference>
<organism evidence="13 14">
    <name type="scientific">Eubacterium coprostanoligenes</name>
    <dbReference type="NCBI Taxonomy" id="290054"/>
    <lineage>
        <taxon>Bacteria</taxon>
        <taxon>Bacillati</taxon>
        <taxon>Bacillota</taxon>
        <taxon>Clostridia</taxon>
        <taxon>Eubacteriales</taxon>
        <taxon>Eubacteriaceae</taxon>
        <taxon>Eubacterium</taxon>
    </lineage>
</organism>
<dbReference type="Pfam" id="PF00890">
    <property type="entry name" value="FAD_binding_2"/>
    <property type="match status" value="1"/>
</dbReference>
<evidence type="ECO:0000256" key="6">
    <source>
        <dbReference type="ARBA" id="ARBA00022630"/>
    </source>
</evidence>
<dbReference type="PRINTS" id="PR00368">
    <property type="entry name" value="FADPNR"/>
</dbReference>
<keyword evidence="7" id="KW-0662">Pyridine nucleotide biosynthesis</keyword>
<protein>
    <recommendedName>
        <fullName evidence="5">L-aspartate oxidase</fullName>
        <ecNumber evidence="4">1.4.3.16</ecNumber>
    </recommendedName>
    <alternativeName>
        <fullName evidence="10">Quinolinate synthase B</fullName>
    </alternativeName>
</protein>
<evidence type="ECO:0000256" key="3">
    <source>
        <dbReference type="ARBA" id="ARBA00008562"/>
    </source>
</evidence>
<comment type="pathway">
    <text evidence="2">Cofactor biosynthesis; NAD(+) biosynthesis; iminoaspartate from L-aspartate (oxidase route): step 1/1.</text>
</comment>
<evidence type="ECO:0000256" key="7">
    <source>
        <dbReference type="ARBA" id="ARBA00022642"/>
    </source>
</evidence>
<evidence type="ECO:0000256" key="1">
    <source>
        <dbReference type="ARBA" id="ARBA00001974"/>
    </source>
</evidence>
<keyword evidence="6" id="KW-0285">Flavoprotein</keyword>
<dbReference type="FunFam" id="3.90.700.10:FF:000002">
    <property type="entry name" value="L-aspartate oxidase"/>
    <property type="match status" value="1"/>
</dbReference>
<dbReference type="GO" id="GO:0034628">
    <property type="term" value="P:'de novo' NAD+ biosynthetic process from L-aspartate"/>
    <property type="evidence" value="ECO:0007669"/>
    <property type="project" value="TreeGrafter"/>
</dbReference>
<dbReference type="InterPro" id="IPR036188">
    <property type="entry name" value="FAD/NAD-bd_sf"/>
</dbReference>
<evidence type="ECO:0000256" key="5">
    <source>
        <dbReference type="ARBA" id="ARBA00021901"/>
    </source>
</evidence>
<feature type="domain" description="FAD-dependent oxidoreductase 2 FAD-binding" evidence="12">
    <location>
        <begin position="11"/>
        <end position="374"/>
    </location>
</feature>
<dbReference type="RefSeq" id="WP_078768535.1">
    <property type="nucleotide sequence ID" value="NZ_FUWW01000010.1"/>
</dbReference>
<comment type="cofactor">
    <cofactor evidence="1">
        <name>FAD</name>
        <dbReference type="ChEBI" id="CHEBI:57692"/>
    </cofactor>
</comment>
<keyword evidence="8" id="KW-0274">FAD</keyword>
<dbReference type="InterPro" id="IPR005288">
    <property type="entry name" value="NadB"/>
</dbReference>
<dbReference type="GO" id="GO:0033765">
    <property type="term" value="F:steroid dehydrogenase activity, acting on the CH-CH group of donors"/>
    <property type="evidence" value="ECO:0007669"/>
    <property type="project" value="UniProtKB-ARBA"/>
</dbReference>
<evidence type="ECO:0000256" key="11">
    <source>
        <dbReference type="ARBA" id="ARBA00048305"/>
    </source>
</evidence>
<comment type="similarity">
    <text evidence="3">Belongs to the FAD-dependent oxidoreductase 2 family. NadB subfamily.</text>
</comment>